<protein>
    <recommendedName>
        <fullName evidence="3">DUF559 domain-containing protein</fullName>
    </recommendedName>
</protein>
<comment type="caution">
    <text evidence="1">The sequence shown here is derived from an EMBL/GenBank/DDBJ whole genome shotgun (WGS) entry which is preliminary data.</text>
</comment>
<gene>
    <name evidence="1" type="ORF">HDG69_002137</name>
</gene>
<dbReference type="Proteomes" id="UP000757540">
    <property type="component" value="Unassembled WGS sequence"/>
</dbReference>
<accession>A0ABX2A6Y7</accession>
<reference evidence="1 2" key="1">
    <citation type="submission" date="2020-05" db="EMBL/GenBank/DDBJ databases">
        <title>Genomic Encyclopedia of Type Strains, Phase III (KMG-III): the genomes of soil and plant-associated and newly described type strains.</title>
        <authorList>
            <person name="Whitman W."/>
        </authorList>
    </citation>
    <scope>NUCLEOTIDE SEQUENCE [LARGE SCALE GENOMIC DNA]</scope>
    <source>
        <strain evidence="1 2">KCTC 19046</strain>
    </source>
</reference>
<dbReference type="EMBL" id="JABEZU010000002">
    <property type="protein sequence ID" value="NOV97562.1"/>
    <property type="molecule type" value="Genomic_DNA"/>
</dbReference>
<organism evidence="1 2">
    <name type="scientific">Isoptericola halotolerans</name>
    <dbReference type="NCBI Taxonomy" id="300560"/>
    <lineage>
        <taxon>Bacteria</taxon>
        <taxon>Bacillati</taxon>
        <taxon>Actinomycetota</taxon>
        <taxon>Actinomycetes</taxon>
        <taxon>Micrococcales</taxon>
        <taxon>Promicromonosporaceae</taxon>
        <taxon>Isoptericola</taxon>
    </lineage>
</organism>
<proteinExistence type="predicted"/>
<dbReference type="RefSeq" id="WP_171783754.1">
    <property type="nucleotide sequence ID" value="NZ_BAAAML010000009.1"/>
</dbReference>
<sequence length="362" mass="39437">MASMRTFAQLPDALTWTAEAQEGLLSAHQCDLHGVGSSRRSRLVQAGRWRAVTRGVVDTIPTDPFRRTAEDVPVRPALPLVVRDSAAARARSRAARAAAHRPRSDTDRLFDHLRRRAAWIGLLAHGPGAIAVGTSALALHGVEGLAWPAIPEVALDRAGRRPHRPGVRLRQFDDGMTVVGFGDPRTAEARVATMGWALAQAVPEQPPARGLALLDSALQLGLVDARGLEVAHDQARGRRGVASRHVLWEVADARAQSPLESFGRWQCIEAGVPPDVLQLPVSGRDGSLLGLGDMAWRQTSGRTLVVEMDGRDWHESSTDGGRRDRDRDNAFAAVPGVDVLRFDVRHVRDGVVGRRVRTFLRR</sequence>
<evidence type="ECO:0008006" key="3">
    <source>
        <dbReference type="Google" id="ProtNLM"/>
    </source>
</evidence>
<evidence type="ECO:0000313" key="2">
    <source>
        <dbReference type="Proteomes" id="UP000757540"/>
    </source>
</evidence>
<name>A0ABX2A6Y7_9MICO</name>
<keyword evidence="2" id="KW-1185">Reference proteome</keyword>
<evidence type="ECO:0000313" key="1">
    <source>
        <dbReference type="EMBL" id="NOV97562.1"/>
    </source>
</evidence>